<reference evidence="5 6" key="1">
    <citation type="submission" date="2023-01" db="EMBL/GenBank/DDBJ databases">
        <authorList>
            <person name="Kreplak J."/>
        </authorList>
    </citation>
    <scope>NUCLEOTIDE SEQUENCE [LARGE SCALE GENOMIC DNA]</scope>
</reference>
<organism evidence="5 6">
    <name type="scientific">Vicia faba</name>
    <name type="common">Broad bean</name>
    <name type="synonym">Faba vulgaris</name>
    <dbReference type="NCBI Taxonomy" id="3906"/>
    <lineage>
        <taxon>Eukaryota</taxon>
        <taxon>Viridiplantae</taxon>
        <taxon>Streptophyta</taxon>
        <taxon>Embryophyta</taxon>
        <taxon>Tracheophyta</taxon>
        <taxon>Spermatophyta</taxon>
        <taxon>Magnoliopsida</taxon>
        <taxon>eudicotyledons</taxon>
        <taxon>Gunneridae</taxon>
        <taxon>Pentapetalae</taxon>
        <taxon>rosids</taxon>
        <taxon>fabids</taxon>
        <taxon>Fabales</taxon>
        <taxon>Fabaceae</taxon>
        <taxon>Papilionoideae</taxon>
        <taxon>50 kb inversion clade</taxon>
        <taxon>NPAAA clade</taxon>
        <taxon>Hologalegina</taxon>
        <taxon>IRL clade</taxon>
        <taxon>Fabeae</taxon>
        <taxon>Vicia</taxon>
    </lineage>
</organism>
<accession>A0AAV1A390</accession>
<evidence type="ECO:0000256" key="1">
    <source>
        <dbReference type="ARBA" id="ARBA00004141"/>
    </source>
</evidence>
<evidence type="ECO:0000256" key="4">
    <source>
        <dbReference type="ARBA" id="ARBA00023136"/>
    </source>
</evidence>
<dbReference type="GO" id="GO:0008320">
    <property type="term" value="F:protein transmembrane transporter activity"/>
    <property type="evidence" value="ECO:0007669"/>
    <property type="project" value="TreeGrafter"/>
</dbReference>
<gene>
    <name evidence="5" type="ORF">VFH_III083040</name>
</gene>
<protein>
    <submittedName>
        <fullName evidence="5">Uncharacterized protein</fullName>
    </submittedName>
</protein>
<dbReference type="PANTHER" id="PTHR15371">
    <property type="entry name" value="TIM23"/>
    <property type="match status" value="1"/>
</dbReference>
<evidence type="ECO:0000256" key="2">
    <source>
        <dbReference type="ARBA" id="ARBA00022692"/>
    </source>
</evidence>
<keyword evidence="2" id="KW-0812">Transmembrane</keyword>
<keyword evidence="3" id="KW-1133">Transmembrane helix</keyword>
<dbReference type="AlphaFoldDB" id="A0AAV1A390"/>
<dbReference type="InterPro" id="IPR045238">
    <property type="entry name" value="Tim23-like"/>
</dbReference>
<name>A0AAV1A390_VICFA</name>
<dbReference type="EMBL" id="OX451738">
    <property type="protein sequence ID" value="CAI8603360.1"/>
    <property type="molecule type" value="Genomic_DNA"/>
</dbReference>
<proteinExistence type="predicted"/>
<dbReference type="Proteomes" id="UP001157006">
    <property type="component" value="Chromosome 3"/>
</dbReference>
<dbReference type="Pfam" id="PF02466">
    <property type="entry name" value="Tim17"/>
    <property type="match status" value="1"/>
</dbReference>
<keyword evidence="4" id="KW-0472">Membrane</keyword>
<evidence type="ECO:0000313" key="6">
    <source>
        <dbReference type="Proteomes" id="UP001157006"/>
    </source>
</evidence>
<evidence type="ECO:0000256" key="3">
    <source>
        <dbReference type="ARBA" id="ARBA00022989"/>
    </source>
</evidence>
<evidence type="ECO:0000313" key="5">
    <source>
        <dbReference type="EMBL" id="CAI8603360.1"/>
    </source>
</evidence>
<dbReference type="PANTHER" id="PTHR15371:SF24">
    <property type="entry name" value="MITOCHONDRIAL IMPORT INNER MEMBRANE TRANSLOCASE SUBUNIT TIM23-3"/>
    <property type="match status" value="1"/>
</dbReference>
<sequence>MADSSTNPKDHQKNSRLYHPYQHLNIPVDKLYNLPTSPEHLFPEEASRKHRSWADNLQYYTGTGYLSGSIIGGTRGTIEGLKAAEAGESLKIRVNRVLNSGGQGGRRLGNSLGVLGLIFAGLESAMIHVRDTDDLVNSAVAGLGTGVLYKAAAGPRSAVIAGALGGIAAAVAVAGKQAFKRHIPI</sequence>
<keyword evidence="6" id="KW-1185">Reference proteome</keyword>
<comment type="subcellular location">
    <subcellularLocation>
        <location evidence="1">Membrane</location>
        <topology evidence="1">Multi-pass membrane protein</topology>
    </subcellularLocation>
</comment>
<dbReference type="GO" id="GO:0030150">
    <property type="term" value="P:protein import into mitochondrial matrix"/>
    <property type="evidence" value="ECO:0007669"/>
    <property type="project" value="TreeGrafter"/>
</dbReference>
<dbReference type="GO" id="GO:0005744">
    <property type="term" value="C:TIM23 mitochondrial import inner membrane translocase complex"/>
    <property type="evidence" value="ECO:0007669"/>
    <property type="project" value="TreeGrafter"/>
</dbReference>